<name>A0A1D7TLZ2_9BACT</name>
<dbReference type="RefSeq" id="WP_025345595.1">
    <property type="nucleotide sequence ID" value="NZ_CP017111.1"/>
</dbReference>
<dbReference type="PATRIC" id="fig|1193502.14.peg.2285"/>
<evidence type="ECO:0000313" key="2">
    <source>
        <dbReference type="Proteomes" id="UP000094609"/>
    </source>
</evidence>
<proteinExistence type="predicted"/>
<keyword evidence="2" id="KW-1185">Reference proteome</keyword>
<dbReference type="Proteomes" id="UP000094609">
    <property type="component" value="Chromosome"/>
</dbReference>
<evidence type="ECO:0000313" key="1">
    <source>
        <dbReference type="EMBL" id="AOO66018.1"/>
    </source>
</evidence>
<protein>
    <submittedName>
        <fullName evidence="1">Uncharacterized protein</fullName>
    </submittedName>
</protein>
<dbReference type="STRING" id="1193502.SHALO_2257"/>
<organism evidence="1 2">
    <name type="scientific">Sulfurospirillum halorespirans DSM 13726</name>
    <dbReference type="NCBI Taxonomy" id="1193502"/>
    <lineage>
        <taxon>Bacteria</taxon>
        <taxon>Pseudomonadati</taxon>
        <taxon>Campylobacterota</taxon>
        <taxon>Epsilonproteobacteria</taxon>
        <taxon>Campylobacterales</taxon>
        <taxon>Sulfurospirillaceae</taxon>
        <taxon>Sulfurospirillum</taxon>
    </lineage>
</organism>
<dbReference type="EMBL" id="CP017111">
    <property type="protein sequence ID" value="AOO66018.1"/>
    <property type="molecule type" value="Genomic_DNA"/>
</dbReference>
<sequence length="82" mass="9703">MINRGLSHYQRVQKSVAELENRAFLEKIMEKGALYNIAFLQNRALMEMILTLPEEKIDAQQVDHMKKLLSWLWQTQEEARVS</sequence>
<reference evidence="2" key="1">
    <citation type="submission" date="2016-08" db="EMBL/GenBank/DDBJ databases">
        <title>Complete genome sequence of the organohalide-respiring Epsilonproteobacterium Sulfurospirillum halorespirans.</title>
        <authorList>
            <person name="Goris T."/>
            <person name="Zimmermann J."/>
            <person name="Schenz B."/>
            <person name="Lemos M."/>
            <person name="Hackermueller J."/>
            <person name="Diekert G."/>
        </authorList>
    </citation>
    <scope>NUCLEOTIDE SEQUENCE [LARGE SCALE GENOMIC DNA]</scope>
    <source>
        <strain>DSM 13726</strain>
        <strain evidence="2">PCE-M2</strain>
    </source>
</reference>
<gene>
    <name evidence="1" type="ORF">SHALO_2257</name>
</gene>
<dbReference type="KEGG" id="shal:SHALO_2257"/>
<dbReference type="AlphaFoldDB" id="A0A1D7TLZ2"/>
<accession>A0A1D7TLZ2</accession>